<protein>
    <submittedName>
        <fullName evidence="1">Uncharacterized protein</fullName>
    </submittedName>
</protein>
<dbReference type="Proteomes" id="UP000070371">
    <property type="component" value="Chromosome"/>
</dbReference>
<sequence>MKAAKLSSAMSATQGAVVLKSDHNPIDPVEKLRNAPRCAAKTKSTGKRCCALLSKAQLFADCTALVVTRRAVLHIQTLSTASELLRWRK</sequence>
<keyword evidence="2" id="KW-1185">Reference proteome</keyword>
<accession>A0A126V1Q1</accession>
<dbReference type="KEGG" id="hat:RC74_11425"/>
<gene>
    <name evidence="1" type="ORF">RC74_11425</name>
</gene>
<dbReference type="EMBL" id="CP014327">
    <property type="protein sequence ID" value="AML51796.1"/>
    <property type="molecule type" value="Genomic_DNA"/>
</dbReference>
<evidence type="ECO:0000313" key="2">
    <source>
        <dbReference type="Proteomes" id="UP000070371"/>
    </source>
</evidence>
<dbReference type="STRING" id="1579316.RC74_11425"/>
<reference evidence="1 2" key="1">
    <citation type="submission" date="2016-02" db="EMBL/GenBank/DDBJ databases">
        <title>Complete genome sequence of Halocynthiibacter arcticus PAMC 20958t from arctic marine sediment.</title>
        <authorList>
            <person name="Lee Y.M."/>
            <person name="Baek K."/>
            <person name="Lee H.K."/>
            <person name="Shin S.C."/>
        </authorList>
    </citation>
    <scope>NUCLEOTIDE SEQUENCE [LARGE SCALE GENOMIC DNA]</scope>
    <source>
        <strain evidence="1">PAMC 20958</strain>
    </source>
</reference>
<name>A0A126V1Q1_9RHOB</name>
<proteinExistence type="predicted"/>
<dbReference type="AlphaFoldDB" id="A0A126V1Q1"/>
<evidence type="ECO:0000313" key="1">
    <source>
        <dbReference type="EMBL" id="AML51796.1"/>
    </source>
</evidence>
<organism evidence="1 2">
    <name type="scientific">Falsihalocynthiibacter arcticus</name>
    <dbReference type="NCBI Taxonomy" id="1579316"/>
    <lineage>
        <taxon>Bacteria</taxon>
        <taxon>Pseudomonadati</taxon>
        <taxon>Pseudomonadota</taxon>
        <taxon>Alphaproteobacteria</taxon>
        <taxon>Rhodobacterales</taxon>
        <taxon>Roseobacteraceae</taxon>
        <taxon>Falsihalocynthiibacter</taxon>
    </lineage>
</organism>